<reference evidence="18 20" key="3">
    <citation type="submission" date="2011-04" db="EMBL/GenBank/DDBJ databases">
        <authorList>
            <person name="Harkins D.M."/>
            <person name="Madupu R."/>
            <person name="Durkin A.S."/>
            <person name="Torralba M."/>
            <person name="Methe B."/>
            <person name="Sutton G.G."/>
            <person name="Nelson K.E."/>
        </authorList>
    </citation>
    <scope>NUCLEOTIDE SEQUENCE [LARGE SCALE GENOMIC DNA]</scope>
    <source>
        <strain evidence="18 20">UPII 199-6</strain>
    </source>
</reference>
<comment type="similarity">
    <text evidence="15">Belongs to the ribF family.</text>
</comment>
<keyword evidence="8 15" id="KW-0547">Nucleotide-binding</keyword>
<evidence type="ECO:0000256" key="10">
    <source>
        <dbReference type="ARBA" id="ARBA00022827"/>
    </source>
</evidence>
<evidence type="ECO:0000256" key="11">
    <source>
        <dbReference type="ARBA" id="ARBA00022840"/>
    </source>
</evidence>
<proteinExistence type="inferred from homology"/>
<dbReference type="InterPro" id="IPR002606">
    <property type="entry name" value="Riboflavin_kinase_bac"/>
</dbReference>
<dbReference type="InterPro" id="IPR015865">
    <property type="entry name" value="Riboflavin_kinase_bac/euk"/>
</dbReference>
<dbReference type="InterPro" id="IPR014729">
    <property type="entry name" value="Rossmann-like_a/b/a_fold"/>
</dbReference>
<dbReference type="Gene3D" id="2.40.30.30">
    <property type="entry name" value="Riboflavin kinase-like"/>
    <property type="match status" value="1"/>
</dbReference>
<feature type="domain" description="Riboflavin kinase" evidence="16">
    <location>
        <begin position="183"/>
        <end position="307"/>
    </location>
</feature>
<evidence type="ECO:0000256" key="9">
    <source>
        <dbReference type="ARBA" id="ARBA00022777"/>
    </source>
</evidence>
<name>D3LWM6_9FIRM</name>
<dbReference type="GO" id="GO:0006747">
    <property type="term" value="P:FAD biosynthetic process"/>
    <property type="evidence" value="ECO:0007669"/>
    <property type="project" value="UniProtKB-UniRule"/>
</dbReference>
<dbReference type="eggNOG" id="COG0196">
    <property type="taxonomic scope" value="Bacteria"/>
</dbReference>
<keyword evidence="7 15" id="KW-0548">Nucleotidyltransferase</keyword>
<dbReference type="Proteomes" id="UP000003242">
    <property type="component" value="Unassembled WGS sequence"/>
</dbReference>
<evidence type="ECO:0000256" key="7">
    <source>
        <dbReference type="ARBA" id="ARBA00022695"/>
    </source>
</evidence>
<keyword evidence="9 15" id="KW-0418">Kinase</keyword>
<gene>
    <name evidence="17" type="primary">ribF</name>
    <name evidence="17" type="ORF">HMPREF0889_0683</name>
    <name evidence="18" type="ORF">HMPREF1039_0734</name>
</gene>
<evidence type="ECO:0000256" key="8">
    <source>
        <dbReference type="ARBA" id="ARBA00022741"/>
    </source>
</evidence>
<dbReference type="PIRSF" id="PIRSF004491">
    <property type="entry name" value="FAD_Synth"/>
    <property type="match status" value="1"/>
</dbReference>
<keyword evidence="4 15" id="KW-0285">Flavoprotein</keyword>
<reference evidence="19" key="1">
    <citation type="submission" date="2009-12" db="EMBL/GenBank/DDBJ databases">
        <title>Sequence of Clostridiales genomosp. BVAB3 str. UPII9-5.</title>
        <authorList>
            <person name="Madupu R."/>
            <person name="Durkin A.S."/>
            <person name="Torralba M."/>
            <person name="Methe B."/>
            <person name="Sutton G.G."/>
            <person name="Strausberg R.L."/>
            <person name="Nelson K.E."/>
        </authorList>
    </citation>
    <scope>NUCLEOTIDE SEQUENCE [LARGE SCALE GENOMIC DNA]</scope>
    <source>
        <strain evidence="19">28L</strain>
    </source>
</reference>
<evidence type="ECO:0000256" key="1">
    <source>
        <dbReference type="ARBA" id="ARBA00002121"/>
    </source>
</evidence>
<evidence type="ECO:0000256" key="2">
    <source>
        <dbReference type="ARBA" id="ARBA00004726"/>
    </source>
</evidence>
<dbReference type="CDD" id="cd02064">
    <property type="entry name" value="FAD_synthetase_N"/>
    <property type="match status" value="1"/>
</dbReference>
<keyword evidence="10 15" id="KW-0274">FAD</keyword>
<evidence type="ECO:0000313" key="20">
    <source>
        <dbReference type="Proteomes" id="UP000004018"/>
    </source>
</evidence>
<evidence type="ECO:0000256" key="4">
    <source>
        <dbReference type="ARBA" id="ARBA00022630"/>
    </source>
</evidence>
<dbReference type="EMBL" id="AFIJ01000029">
    <property type="protein sequence ID" value="EGL40273.1"/>
    <property type="molecule type" value="Genomic_DNA"/>
</dbReference>
<evidence type="ECO:0000256" key="3">
    <source>
        <dbReference type="ARBA" id="ARBA00005201"/>
    </source>
</evidence>
<dbReference type="NCBIfam" id="NF004160">
    <property type="entry name" value="PRK05627.1-3"/>
    <property type="match status" value="1"/>
</dbReference>
<evidence type="ECO:0000256" key="15">
    <source>
        <dbReference type="PIRNR" id="PIRNR004491"/>
    </source>
</evidence>
<dbReference type="FunFam" id="2.40.30.30:FF:000003">
    <property type="entry name" value="Riboflavin biosynthesis protein"/>
    <property type="match status" value="1"/>
</dbReference>
<comment type="function">
    <text evidence="1">Catalyzes the phosphorylation of riboflavin to FMN followed by the adenylation of FMN to FAD.</text>
</comment>
<dbReference type="OrthoDB" id="9803667at2"/>
<keyword evidence="20" id="KW-1185">Reference proteome</keyword>
<dbReference type="Pfam" id="PF06574">
    <property type="entry name" value="FAD_syn"/>
    <property type="match status" value="1"/>
</dbReference>
<accession>D3LWM6</accession>
<comment type="pathway">
    <text evidence="2 15">Cofactor biosynthesis; FAD biosynthesis; FAD from FMN: step 1/1.</text>
</comment>
<reference evidence="17" key="2">
    <citation type="submission" date="2009-12" db="EMBL/GenBank/DDBJ databases">
        <authorList>
            <person name="Madupu R."/>
            <person name="Durkin A.S."/>
            <person name="Torralba M."/>
            <person name="Methe B."/>
            <person name="Sutton G.G."/>
            <person name="Strausberg R.L."/>
            <person name="Nelson K.E."/>
        </authorList>
    </citation>
    <scope>NUCLEOTIDE SEQUENCE</scope>
    <source>
        <strain evidence="17">28L</strain>
    </source>
</reference>
<dbReference type="Gene3D" id="3.40.50.620">
    <property type="entry name" value="HUPs"/>
    <property type="match status" value="1"/>
</dbReference>
<dbReference type="NCBIfam" id="NF004162">
    <property type="entry name" value="PRK05627.1-5"/>
    <property type="match status" value="1"/>
</dbReference>
<dbReference type="PANTHER" id="PTHR22749">
    <property type="entry name" value="RIBOFLAVIN KINASE/FMN ADENYLYLTRANSFERASE"/>
    <property type="match status" value="1"/>
</dbReference>
<comment type="catalytic activity">
    <reaction evidence="14 15">
        <text>FMN + ATP + H(+) = FAD + diphosphate</text>
        <dbReference type="Rhea" id="RHEA:17237"/>
        <dbReference type="ChEBI" id="CHEBI:15378"/>
        <dbReference type="ChEBI" id="CHEBI:30616"/>
        <dbReference type="ChEBI" id="CHEBI:33019"/>
        <dbReference type="ChEBI" id="CHEBI:57692"/>
        <dbReference type="ChEBI" id="CHEBI:58210"/>
        <dbReference type="EC" id="2.7.7.2"/>
    </reaction>
</comment>
<dbReference type="UniPathway" id="UPA00277">
    <property type="reaction ID" value="UER00407"/>
</dbReference>
<sequence>MEVFHSFQEITGCHAAVVALGTFDGVHMGHRAVMRAAMAEAKKLHRKAAVVTFSAHPLSVLHPEKEPLRLATTAQKIQYIADVGVDVLVLLPMTKELMAETPTAFCRQLQETFCPAAIVVGENFTYGAGAGGNTETLAAYMKKHRTPVQVLPLVPDPQGLEPISSTKIRQLIACGNVEEAGRLLGRPFAMTGTVADGDRRGRTIGFPTANLHLAPHMAVPADGVYITEVSRQGQWLPAMTNVGANPTFTRQYRRVETHILDWHEDIYGQDITVSFLRRIREEKQFPTVAALITQMQQDKEVVRQYFLTRQALQDLETVSL</sequence>
<dbReference type="SUPFAM" id="SSF82114">
    <property type="entry name" value="Riboflavin kinase-like"/>
    <property type="match status" value="1"/>
</dbReference>
<dbReference type="FunFam" id="3.40.50.620:FF:000021">
    <property type="entry name" value="Riboflavin biosynthesis protein"/>
    <property type="match status" value="1"/>
</dbReference>
<dbReference type="GO" id="GO:0005524">
    <property type="term" value="F:ATP binding"/>
    <property type="evidence" value="ECO:0007669"/>
    <property type="project" value="UniProtKB-UniRule"/>
</dbReference>
<dbReference type="EMBL" id="ADGP01000033">
    <property type="protein sequence ID" value="EFD93263.1"/>
    <property type="molecule type" value="Genomic_DNA"/>
</dbReference>
<keyword evidence="5 15" id="KW-0288">FMN</keyword>
<dbReference type="STRING" id="699218.HMPREF0889_0683"/>
<dbReference type="InterPro" id="IPR023465">
    <property type="entry name" value="Riboflavin_kinase_dom_sf"/>
</dbReference>
<dbReference type="GO" id="GO:0009398">
    <property type="term" value="P:FMN biosynthetic process"/>
    <property type="evidence" value="ECO:0007669"/>
    <property type="project" value="UniProtKB-UniRule"/>
</dbReference>
<dbReference type="GO" id="GO:0003919">
    <property type="term" value="F:FMN adenylyltransferase activity"/>
    <property type="evidence" value="ECO:0007669"/>
    <property type="project" value="UniProtKB-UniRule"/>
</dbReference>
<dbReference type="InterPro" id="IPR023468">
    <property type="entry name" value="Riboflavin_kinase"/>
</dbReference>
<dbReference type="GO" id="GO:0009231">
    <property type="term" value="P:riboflavin biosynthetic process"/>
    <property type="evidence" value="ECO:0007669"/>
    <property type="project" value="InterPro"/>
</dbReference>
<evidence type="ECO:0000313" key="18">
    <source>
        <dbReference type="EMBL" id="EGL40273.1"/>
    </source>
</evidence>
<dbReference type="Proteomes" id="UP000004018">
    <property type="component" value="Unassembled WGS sequence"/>
</dbReference>
<dbReference type="SUPFAM" id="SSF52374">
    <property type="entry name" value="Nucleotidylyl transferase"/>
    <property type="match status" value="1"/>
</dbReference>
<dbReference type="AlphaFoldDB" id="D3LWM6"/>
<evidence type="ECO:0000256" key="12">
    <source>
        <dbReference type="ARBA" id="ARBA00023268"/>
    </source>
</evidence>
<dbReference type="InterPro" id="IPR015864">
    <property type="entry name" value="FAD_synthase"/>
</dbReference>
<dbReference type="RefSeq" id="WP_007391136.1">
    <property type="nucleotide sequence ID" value="NZ_ADGP01000033.1"/>
</dbReference>
<dbReference type="GO" id="GO:0008531">
    <property type="term" value="F:riboflavin kinase activity"/>
    <property type="evidence" value="ECO:0007669"/>
    <property type="project" value="UniProtKB-UniRule"/>
</dbReference>
<keyword evidence="11 15" id="KW-0067">ATP-binding</keyword>
<evidence type="ECO:0000259" key="16">
    <source>
        <dbReference type="SMART" id="SM00904"/>
    </source>
</evidence>
<comment type="catalytic activity">
    <reaction evidence="13 15">
        <text>riboflavin + ATP = FMN + ADP + H(+)</text>
        <dbReference type="Rhea" id="RHEA:14357"/>
        <dbReference type="ChEBI" id="CHEBI:15378"/>
        <dbReference type="ChEBI" id="CHEBI:30616"/>
        <dbReference type="ChEBI" id="CHEBI:57986"/>
        <dbReference type="ChEBI" id="CHEBI:58210"/>
        <dbReference type="ChEBI" id="CHEBI:456216"/>
        <dbReference type="EC" id="2.7.1.26"/>
    </reaction>
</comment>
<comment type="caution">
    <text evidence="17">The sequence shown here is derived from an EMBL/GenBank/DDBJ whole genome shotgun (WGS) entry which is preliminary data.</text>
</comment>
<keyword evidence="12" id="KW-0511">Multifunctional enzyme</keyword>
<evidence type="ECO:0000313" key="19">
    <source>
        <dbReference type="Proteomes" id="UP000003242"/>
    </source>
</evidence>
<dbReference type="EC" id="2.7.7.2" evidence="15"/>
<comment type="pathway">
    <text evidence="3 15">Cofactor biosynthesis; FMN biosynthesis; FMN from riboflavin (ATP route): step 1/1.</text>
</comment>
<organism evidence="17 19">
    <name type="scientific">Megasphaera lornae</name>
    <dbReference type="NCBI Taxonomy" id="1000568"/>
    <lineage>
        <taxon>Bacteria</taxon>
        <taxon>Bacillati</taxon>
        <taxon>Bacillota</taxon>
        <taxon>Negativicutes</taxon>
        <taxon>Veillonellales</taxon>
        <taxon>Veillonellaceae</taxon>
        <taxon>Megasphaera</taxon>
    </lineage>
</organism>
<evidence type="ECO:0000313" key="17">
    <source>
        <dbReference type="EMBL" id="EFD93263.1"/>
    </source>
</evidence>
<dbReference type="UniPathway" id="UPA00276">
    <property type="reaction ID" value="UER00406"/>
</dbReference>
<dbReference type="PANTHER" id="PTHR22749:SF6">
    <property type="entry name" value="RIBOFLAVIN KINASE"/>
    <property type="match status" value="1"/>
</dbReference>
<protein>
    <recommendedName>
        <fullName evidence="15">Riboflavin biosynthesis protein</fullName>
    </recommendedName>
    <domain>
        <recommendedName>
            <fullName evidence="15">Riboflavin kinase</fullName>
            <ecNumber evidence="15">2.7.1.26</ecNumber>
        </recommendedName>
        <alternativeName>
            <fullName evidence="15">Flavokinase</fullName>
        </alternativeName>
    </domain>
    <domain>
        <recommendedName>
            <fullName evidence="15">FMN adenylyltransferase</fullName>
            <ecNumber evidence="15">2.7.7.2</ecNumber>
        </recommendedName>
        <alternativeName>
            <fullName evidence="15">FAD pyrophosphorylase</fullName>
        </alternativeName>
        <alternativeName>
            <fullName evidence="15">FAD synthase</fullName>
        </alternativeName>
    </domain>
</protein>
<dbReference type="SMART" id="SM00904">
    <property type="entry name" value="Flavokinase"/>
    <property type="match status" value="1"/>
</dbReference>
<evidence type="ECO:0000256" key="5">
    <source>
        <dbReference type="ARBA" id="ARBA00022643"/>
    </source>
</evidence>
<evidence type="ECO:0000256" key="14">
    <source>
        <dbReference type="ARBA" id="ARBA00049494"/>
    </source>
</evidence>
<dbReference type="Pfam" id="PF01687">
    <property type="entry name" value="Flavokinase"/>
    <property type="match status" value="1"/>
</dbReference>
<dbReference type="EC" id="2.7.1.26" evidence="15"/>
<evidence type="ECO:0000256" key="13">
    <source>
        <dbReference type="ARBA" id="ARBA00047880"/>
    </source>
</evidence>
<evidence type="ECO:0000256" key="6">
    <source>
        <dbReference type="ARBA" id="ARBA00022679"/>
    </source>
</evidence>
<dbReference type="NCBIfam" id="TIGR00083">
    <property type="entry name" value="ribF"/>
    <property type="match status" value="1"/>
</dbReference>
<keyword evidence="6 15" id="KW-0808">Transferase</keyword>